<dbReference type="InterPro" id="IPR014031">
    <property type="entry name" value="Ketoacyl_synth_C"/>
</dbReference>
<dbReference type="InterPro" id="IPR001227">
    <property type="entry name" value="Ac_transferase_dom_sf"/>
</dbReference>
<dbReference type="Gene3D" id="3.40.47.10">
    <property type="match status" value="1"/>
</dbReference>
<dbReference type="PANTHER" id="PTHR43775">
    <property type="entry name" value="FATTY ACID SYNTHASE"/>
    <property type="match status" value="1"/>
</dbReference>
<dbReference type="Pfam" id="PF00109">
    <property type="entry name" value="ketoacyl-synt"/>
    <property type="match status" value="1"/>
</dbReference>
<dbReference type="PROSITE" id="PS52004">
    <property type="entry name" value="KS3_2"/>
    <property type="match status" value="1"/>
</dbReference>
<dbReference type="InterPro" id="IPR050091">
    <property type="entry name" value="PKS_NRPS_Biosynth_Enz"/>
</dbReference>
<gene>
    <name evidence="6" type="ORF">LV75_006489</name>
</gene>
<dbReference type="Gene3D" id="3.30.70.3290">
    <property type="match status" value="1"/>
</dbReference>
<proteinExistence type="predicted"/>
<dbReference type="PANTHER" id="PTHR43775:SF51">
    <property type="entry name" value="INACTIVE PHENOLPHTHIOCEROL SYNTHESIS POLYKETIDE SYNTHASE TYPE I PKS1-RELATED"/>
    <property type="match status" value="1"/>
</dbReference>
<comment type="caution">
    <text evidence="6">The sequence shown here is derived from an EMBL/GenBank/DDBJ whole genome shotgun (WGS) entry which is preliminary data.</text>
</comment>
<dbReference type="SUPFAM" id="SSF52151">
    <property type="entry name" value="FabD/lysophospholipase-like"/>
    <property type="match status" value="1"/>
</dbReference>
<dbReference type="InterPro" id="IPR032821">
    <property type="entry name" value="PKS_assoc"/>
</dbReference>
<dbReference type="SMART" id="SM00827">
    <property type="entry name" value="PKS_AT"/>
    <property type="match status" value="1"/>
</dbReference>
<dbReference type="PROSITE" id="PS00606">
    <property type="entry name" value="KS3_1"/>
    <property type="match status" value="1"/>
</dbReference>
<name>A0ABT1IMR4_9PSEU</name>
<dbReference type="EMBL" id="JAMTCO010000019">
    <property type="protein sequence ID" value="MCP2273957.1"/>
    <property type="molecule type" value="Genomic_DNA"/>
</dbReference>
<keyword evidence="2" id="KW-0597">Phosphoprotein</keyword>
<dbReference type="InterPro" id="IPR014043">
    <property type="entry name" value="Acyl_transferase_dom"/>
</dbReference>
<keyword evidence="1" id="KW-0596">Phosphopantetheine</keyword>
<evidence type="ECO:0000256" key="4">
    <source>
        <dbReference type="ARBA" id="ARBA00023315"/>
    </source>
</evidence>
<keyword evidence="4" id="KW-0012">Acyltransferase</keyword>
<dbReference type="InterPro" id="IPR018201">
    <property type="entry name" value="Ketoacyl_synth_AS"/>
</dbReference>
<dbReference type="InterPro" id="IPR014030">
    <property type="entry name" value="Ketoacyl_synth_N"/>
</dbReference>
<dbReference type="Pfam" id="PF16197">
    <property type="entry name" value="KAsynt_C_assoc"/>
    <property type="match status" value="1"/>
</dbReference>
<dbReference type="InterPro" id="IPR020841">
    <property type="entry name" value="PKS_Beta-ketoAc_synthase_dom"/>
</dbReference>
<dbReference type="SMART" id="SM00825">
    <property type="entry name" value="PKS_KS"/>
    <property type="match status" value="1"/>
</dbReference>
<keyword evidence="3" id="KW-0808">Transferase</keyword>
<dbReference type="Pfam" id="PF00698">
    <property type="entry name" value="Acyl_transf_1"/>
    <property type="match status" value="1"/>
</dbReference>
<dbReference type="Proteomes" id="UP001205185">
    <property type="component" value="Unassembled WGS sequence"/>
</dbReference>
<dbReference type="Gene3D" id="3.40.366.10">
    <property type="entry name" value="Malonyl-Coenzyme A Acyl Carrier Protein, domain 2"/>
    <property type="match status" value="1"/>
</dbReference>
<evidence type="ECO:0000259" key="5">
    <source>
        <dbReference type="PROSITE" id="PS52004"/>
    </source>
</evidence>
<evidence type="ECO:0000313" key="6">
    <source>
        <dbReference type="EMBL" id="MCP2273957.1"/>
    </source>
</evidence>
<sequence length="767" mass="80281">MATDPQQRLLLETAWEVIERAGVSSTTLRDSATGVFVGAFSQDYGPRARDLGENPNRYLFTGRTLSVASGRISYTLGLRGPAVTVDTACSSSLMAVHLASEALRSGQCSLALAGGTTVMPTPSLVVDYCQQGVLAPDGRSKAFAASADGFGLGEGAGMLLLARLSDAEALGYPVLAVVRGSAVNQDGASTGLTVPDGAAQEQVIRQALADARLATSDVDVVEAHGTGTSVGDPVEIGALVATYGRGRPQERPVWVGSVKTNIGHTQAAAGVAGVIKMVMAMRHGVLPRTLHAGEPSSAVDWDSSGVGLLTESRPWPDLEHPRRAGVCSYGISGTNVHIVLEQAPAATSGGSAAHTPSHLMPWVMSATSAQALRAQAARLLEHLDAHPDAHPMDVGFSLATGRTRFEHRGVVLARAREGFVRGVDALARGESAPDVVWATALPGASAVFVFPGQGSQWAGMTLELLDTAPVFARRIRECAEALAPHVEWSLLDVLKAAPDAPDLDRVDVVQPVLFAMLVSLAELWRSRGVEPVAVVGHSQGEVAAACVAGALSLADAAKVVALRSRALVPLAGSGGMAVTSMTAEDARLRLRRWGGRLVIAAVNGPNTVVVSGDTASLDEWVTGCEADGVWVRRVAVDYAAHSPQVEASGERLRAGLADISPRPSEIPFYSTVTGEQTDTGDLGADYWYRNLRQTVCFEPAVRALVAAGHRIMPGCGGWSDRRKPRTPIASRCSTPTITRTLAPRCPLRSPRANPSLWCAKESPTSPG</sequence>
<dbReference type="InterPro" id="IPR016035">
    <property type="entry name" value="Acyl_Trfase/lysoPLipase"/>
</dbReference>
<accession>A0ABT1IMR4</accession>
<evidence type="ECO:0000256" key="3">
    <source>
        <dbReference type="ARBA" id="ARBA00022679"/>
    </source>
</evidence>
<evidence type="ECO:0000256" key="1">
    <source>
        <dbReference type="ARBA" id="ARBA00022450"/>
    </source>
</evidence>
<dbReference type="InterPro" id="IPR016039">
    <property type="entry name" value="Thiolase-like"/>
</dbReference>
<dbReference type="SUPFAM" id="SSF55048">
    <property type="entry name" value="Probable ACP-binding domain of malonyl-CoA ACP transacylase"/>
    <property type="match status" value="1"/>
</dbReference>
<dbReference type="SUPFAM" id="SSF53901">
    <property type="entry name" value="Thiolase-like"/>
    <property type="match status" value="1"/>
</dbReference>
<organism evidence="6 7">
    <name type="scientific">Actinokineospora diospyrosa</name>
    <dbReference type="NCBI Taxonomy" id="103728"/>
    <lineage>
        <taxon>Bacteria</taxon>
        <taxon>Bacillati</taxon>
        <taxon>Actinomycetota</taxon>
        <taxon>Actinomycetes</taxon>
        <taxon>Pseudonocardiales</taxon>
        <taxon>Pseudonocardiaceae</taxon>
        <taxon>Actinokineospora</taxon>
    </lineage>
</organism>
<dbReference type="CDD" id="cd00833">
    <property type="entry name" value="PKS"/>
    <property type="match status" value="1"/>
</dbReference>
<keyword evidence="7" id="KW-1185">Reference proteome</keyword>
<evidence type="ECO:0000313" key="7">
    <source>
        <dbReference type="Proteomes" id="UP001205185"/>
    </source>
</evidence>
<dbReference type="Pfam" id="PF02801">
    <property type="entry name" value="Ketoacyl-synt_C"/>
    <property type="match status" value="1"/>
</dbReference>
<evidence type="ECO:0000256" key="2">
    <source>
        <dbReference type="ARBA" id="ARBA00022553"/>
    </source>
</evidence>
<protein>
    <submittedName>
        <fullName evidence="6">Ketoacyl-synthetase C-terminal extension</fullName>
    </submittedName>
</protein>
<feature type="domain" description="Ketosynthase family 3 (KS3)" evidence="5">
    <location>
        <begin position="1"/>
        <end position="342"/>
    </location>
</feature>
<reference evidence="6 7" key="1">
    <citation type="submission" date="2022-06" db="EMBL/GenBank/DDBJ databases">
        <title>Genomic Encyclopedia of Archaeal and Bacterial Type Strains, Phase II (KMG-II): from individual species to whole genera.</title>
        <authorList>
            <person name="Goeker M."/>
        </authorList>
    </citation>
    <scope>NUCLEOTIDE SEQUENCE [LARGE SCALE GENOMIC DNA]</scope>
    <source>
        <strain evidence="6 7">DSM 44255</strain>
    </source>
</reference>
<dbReference type="InterPro" id="IPR016036">
    <property type="entry name" value="Malonyl_transacylase_ACP-bd"/>
</dbReference>